<dbReference type="EMBL" id="KZ503071">
    <property type="protein sequence ID" value="PKU68620.1"/>
    <property type="molecule type" value="Genomic_DNA"/>
</dbReference>
<evidence type="ECO:0000256" key="5">
    <source>
        <dbReference type="ARBA" id="ARBA00023294"/>
    </source>
</evidence>
<reference evidence="8 9" key="1">
    <citation type="journal article" date="2016" name="Sci. Rep.">
        <title>The Dendrobium catenatum Lindl. genome sequence provides insights into polysaccharide synthase, floral development and adaptive evolution.</title>
        <authorList>
            <person name="Zhang G.Q."/>
            <person name="Xu Q."/>
            <person name="Bian C."/>
            <person name="Tsai W.C."/>
            <person name="Yeh C.M."/>
            <person name="Liu K.W."/>
            <person name="Yoshida K."/>
            <person name="Zhang L.S."/>
            <person name="Chang S.B."/>
            <person name="Chen F."/>
            <person name="Shi Y."/>
            <person name="Su Y.Y."/>
            <person name="Zhang Y.Q."/>
            <person name="Chen L.J."/>
            <person name="Yin Y."/>
            <person name="Lin M."/>
            <person name="Huang H."/>
            <person name="Deng H."/>
            <person name="Wang Z.W."/>
            <person name="Zhu S.L."/>
            <person name="Zhao X."/>
            <person name="Deng C."/>
            <person name="Niu S.C."/>
            <person name="Huang J."/>
            <person name="Wang M."/>
            <person name="Liu G.H."/>
            <person name="Yang H.J."/>
            <person name="Xiao X.J."/>
            <person name="Hsiao Y.Y."/>
            <person name="Wu W.L."/>
            <person name="Chen Y.Y."/>
            <person name="Mitsuda N."/>
            <person name="Ohme-Takagi M."/>
            <person name="Luo Y.B."/>
            <person name="Van de Peer Y."/>
            <person name="Liu Z.J."/>
        </authorList>
    </citation>
    <scope>NUCLEOTIDE SEQUENCE [LARGE SCALE GENOMIC DNA]</scope>
    <source>
        <tissue evidence="8">The whole plant</tissue>
    </source>
</reference>
<reference evidence="8 9" key="2">
    <citation type="journal article" date="2017" name="Nature">
        <title>The Apostasia genome and the evolution of orchids.</title>
        <authorList>
            <person name="Zhang G.Q."/>
            <person name="Liu K.W."/>
            <person name="Li Z."/>
            <person name="Lohaus R."/>
            <person name="Hsiao Y.Y."/>
            <person name="Niu S.C."/>
            <person name="Wang J.Y."/>
            <person name="Lin Y.C."/>
            <person name="Xu Q."/>
            <person name="Chen L.J."/>
            <person name="Yoshida K."/>
            <person name="Fujiwara S."/>
            <person name="Wang Z.W."/>
            <person name="Zhang Y.Q."/>
            <person name="Mitsuda N."/>
            <person name="Wang M."/>
            <person name="Liu G.H."/>
            <person name="Pecoraro L."/>
            <person name="Huang H.X."/>
            <person name="Xiao X.J."/>
            <person name="Lin M."/>
            <person name="Wu X.Y."/>
            <person name="Wu W.L."/>
            <person name="Chen Y.Y."/>
            <person name="Chang S.B."/>
            <person name="Sakamoto S."/>
            <person name="Ohme-Takagi M."/>
            <person name="Yagi M."/>
            <person name="Zeng S.J."/>
            <person name="Shen C.Y."/>
            <person name="Yeh C.M."/>
            <person name="Luo Y.B."/>
            <person name="Tsai W.C."/>
            <person name="Van de Peer Y."/>
            <person name="Liu Z.J."/>
        </authorList>
    </citation>
    <scope>NUCLEOTIDE SEQUENCE [LARGE SCALE GENOMIC DNA]</scope>
    <source>
        <tissue evidence="8">The whole plant</tissue>
    </source>
</reference>
<dbReference type="GO" id="GO:0003677">
    <property type="term" value="F:DNA binding"/>
    <property type="evidence" value="ECO:0007669"/>
    <property type="project" value="InterPro"/>
</dbReference>
<protein>
    <recommendedName>
        <fullName evidence="6">Auxin-responsive protein</fullName>
    </recommendedName>
</protein>
<keyword evidence="4 6" id="KW-0539">Nucleus</keyword>
<sequence>MFGLEGQLDDPNQSEWKLVYVDQENDVLLVGDDPWDEFVNCVRCIRILSPSEVQQMSQEGLQFLNSYIP</sequence>
<dbReference type="InterPro" id="IPR044835">
    <property type="entry name" value="ARF_plant"/>
</dbReference>
<evidence type="ECO:0000313" key="9">
    <source>
        <dbReference type="Proteomes" id="UP000233837"/>
    </source>
</evidence>
<dbReference type="Pfam" id="PF02309">
    <property type="entry name" value="AUX_IAA"/>
    <property type="match status" value="1"/>
</dbReference>
<name>A0A2I0VYZ2_9ASPA</name>
<comment type="similarity">
    <text evidence="6">Belongs to the Aux/IAA family.</text>
</comment>
<evidence type="ECO:0000256" key="6">
    <source>
        <dbReference type="RuleBase" id="RU004549"/>
    </source>
</evidence>
<keyword evidence="6" id="KW-0678">Repressor</keyword>
<dbReference type="GO" id="GO:0005634">
    <property type="term" value="C:nucleus"/>
    <property type="evidence" value="ECO:0007669"/>
    <property type="project" value="UniProtKB-SubCell"/>
</dbReference>
<dbReference type="InterPro" id="IPR033389">
    <property type="entry name" value="AUX/IAA_dom"/>
</dbReference>
<dbReference type="GO" id="GO:0006355">
    <property type="term" value="P:regulation of DNA-templated transcription"/>
    <property type="evidence" value="ECO:0007669"/>
    <property type="project" value="InterPro"/>
</dbReference>
<comment type="subcellular location">
    <subcellularLocation>
        <location evidence="1 6">Nucleus</location>
    </subcellularLocation>
</comment>
<dbReference type="STRING" id="906689.A0A2I0VYZ2"/>
<dbReference type="PANTHER" id="PTHR31384">
    <property type="entry name" value="AUXIN RESPONSE FACTOR 4-RELATED"/>
    <property type="match status" value="1"/>
</dbReference>
<dbReference type="SUPFAM" id="SSF54277">
    <property type="entry name" value="CAD &amp; PB1 domains"/>
    <property type="match status" value="1"/>
</dbReference>
<dbReference type="Gene3D" id="3.10.20.90">
    <property type="entry name" value="Phosphatidylinositol 3-kinase Catalytic Subunit, Chain A, domain 1"/>
    <property type="match status" value="1"/>
</dbReference>
<evidence type="ECO:0000259" key="7">
    <source>
        <dbReference type="PROSITE" id="PS51745"/>
    </source>
</evidence>
<proteinExistence type="inferred from homology"/>
<dbReference type="InterPro" id="IPR053793">
    <property type="entry name" value="PB1-like"/>
</dbReference>
<organism evidence="8 9">
    <name type="scientific">Dendrobium catenatum</name>
    <dbReference type="NCBI Taxonomy" id="906689"/>
    <lineage>
        <taxon>Eukaryota</taxon>
        <taxon>Viridiplantae</taxon>
        <taxon>Streptophyta</taxon>
        <taxon>Embryophyta</taxon>
        <taxon>Tracheophyta</taxon>
        <taxon>Spermatophyta</taxon>
        <taxon>Magnoliopsida</taxon>
        <taxon>Liliopsida</taxon>
        <taxon>Asparagales</taxon>
        <taxon>Orchidaceae</taxon>
        <taxon>Epidendroideae</taxon>
        <taxon>Malaxideae</taxon>
        <taxon>Dendrobiinae</taxon>
        <taxon>Dendrobium</taxon>
    </lineage>
</organism>
<comment type="function">
    <text evidence="6">Aux/IAA proteins are short-lived transcriptional factors that function as repressors of early auxin response genes at low auxin concentrations.</text>
</comment>
<dbReference type="AlphaFoldDB" id="A0A2I0VYZ2"/>
<dbReference type="GO" id="GO:0009734">
    <property type="term" value="P:auxin-activated signaling pathway"/>
    <property type="evidence" value="ECO:0007669"/>
    <property type="project" value="UniProtKB-UniRule"/>
</dbReference>
<gene>
    <name evidence="8" type="primary">ARF11</name>
    <name evidence="8" type="ORF">MA16_Dca023708</name>
</gene>
<dbReference type="PANTHER" id="PTHR31384:SF10">
    <property type="entry name" value="AUXIN RESPONSE FACTOR 5"/>
    <property type="match status" value="1"/>
</dbReference>
<keyword evidence="9" id="KW-1185">Reference proteome</keyword>
<dbReference type="Proteomes" id="UP000233837">
    <property type="component" value="Unassembled WGS sequence"/>
</dbReference>
<keyword evidence="5 6" id="KW-0927">Auxin signaling pathway</keyword>
<accession>A0A2I0VYZ2</accession>
<evidence type="ECO:0000256" key="3">
    <source>
        <dbReference type="ARBA" id="ARBA00023163"/>
    </source>
</evidence>
<comment type="subunit">
    <text evidence="6">Homodimers and heterodimers.</text>
</comment>
<evidence type="ECO:0000256" key="2">
    <source>
        <dbReference type="ARBA" id="ARBA00023015"/>
    </source>
</evidence>
<feature type="domain" description="PB1" evidence="7">
    <location>
        <begin position="1"/>
        <end position="52"/>
    </location>
</feature>
<evidence type="ECO:0000256" key="1">
    <source>
        <dbReference type="ARBA" id="ARBA00004123"/>
    </source>
</evidence>
<keyword evidence="2 6" id="KW-0805">Transcription regulation</keyword>
<evidence type="ECO:0000313" key="8">
    <source>
        <dbReference type="EMBL" id="PKU68620.1"/>
    </source>
</evidence>
<keyword evidence="3 6" id="KW-0804">Transcription</keyword>
<evidence type="ECO:0000256" key="4">
    <source>
        <dbReference type="ARBA" id="ARBA00023242"/>
    </source>
</evidence>
<dbReference type="PROSITE" id="PS51745">
    <property type="entry name" value="PB1"/>
    <property type="match status" value="1"/>
</dbReference>